<feature type="compositionally biased region" description="Polar residues" evidence="1">
    <location>
        <begin position="41"/>
        <end position="57"/>
    </location>
</feature>
<evidence type="ECO:0000313" key="3">
    <source>
        <dbReference type="Proteomes" id="UP000326924"/>
    </source>
</evidence>
<feature type="region of interest" description="Disordered" evidence="1">
    <location>
        <begin position="174"/>
        <end position="211"/>
    </location>
</feature>
<reference evidence="2 3" key="1">
    <citation type="submission" date="2019-09" db="EMBL/GenBank/DDBJ databases">
        <title>Draft genome of the ectomycorrhizal ascomycete Sphaerosporella brunnea.</title>
        <authorList>
            <consortium name="DOE Joint Genome Institute"/>
            <person name="Benucci G.M."/>
            <person name="Marozzi G."/>
            <person name="Antonielli L."/>
            <person name="Sanchez S."/>
            <person name="Marco P."/>
            <person name="Wang X."/>
            <person name="Falini L.B."/>
            <person name="Barry K."/>
            <person name="Haridas S."/>
            <person name="Lipzen A."/>
            <person name="Labutti K."/>
            <person name="Grigoriev I.V."/>
            <person name="Murat C."/>
            <person name="Martin F."/>
            <person name="Albertini E."/>
            <person name="Donnini D."/>
            <person name="Bonito G."/>
        </authorList>
    </citation>
    <scope>NUCLEOTIDE SEQUENCE [LARGE SCALE GENOMIC DNA]</scope>
    <source>
        <strain evidence="2 3">Sb_GMNB300</strain>
    </source>
</reference>
<sequence>MALKEPLSRDNSSDQTTYPGPPSPSYHGTSTISFGFHPATQPRQHPSATSKLRNSSFHSKDTDQTANRRSPRSPGNSRNPRSETAKQPRLTRWPLLPTPLRCRITLLSVVGQLPVKAKQLARAMGIDEQPVPIAAGSKMNLKHSALREVHSPRISGGVCGRIPHRFGWVVHEDKSEARRPSPPNRVVDVDVPPNPSLRPPTRLHEDEAEEESLYARGDGYAALYTFWATS</sequence>
<keyword evidence="3" id="KW-1185">Reference proteome</keyword>
<accession>A0A5J5F7X6</accession>
<organism evidence="2 3">
    <name type="scientific">Sphaerosporella brunnea</name>
    <dbReference type="NCBI Taxonomy" id="1250544"/>
    <lineage>
        <taxon>Eukaryota</taxon>
        <taxon>Fungi</taxon>
        <taxon>Dikarya</taxon>
        <taxon>Ascomycota</taxon>
        <taxon>Pezizomycotina</taxon>
        <taxon>Pezizomycetes</taxon>
        <taxon>Pezizales</taxon>
        <taxon>Pyronemataceae</taxon>
        <taxon>Sphaerosporella</taxon>
    </lineage>
</organism>
<dbReference type="EMBL" id="VXIS01000020">
    <property type="protein sequence ID" value="KAA8912784.1"/>
    <property type="molecule type" value="Genomic_DNA"/>
</dbReference>
<gene>
    <name evidence="2" type="ORF">FN846DRAFT_887088</name>
</gene>
<dbReference type="AlphaFoldDB" id="A0A5J5F7X6"/>
<proteinExistence type="predicted"/>
<protein>
    <submittedName>
        <fullName evidence="2">Uncharacterized protein</fullName>
    </submittedName>
</protein>
<dbReference type="InParanoid" id="A0A5J5F7X6"/>
<evidence type="ECO:0000313" key="2">
    <source>
        <dbReference type="EMBL" id="KAA8912784.1"/>
    </source>
</evidence>
<feature type="compositionally biased region" description="Basic and acidic residues" evidence="1">
    <location>
        <begin position="1"/>
        <end position="12"/>
    </location>
</feature>
<evidence type="ECO:0000256" key="1">
    <source>
        <dbReference type="SAM" id="MobiDB-lite"/>
    </source>
</evidence>
<feature type="region of interest" description="Disordered" evidence="1">
    <location>
        <begin position="1"/>
        <end position="92"/>
    </location>
</feature>
<comment type="caution">
    <text evidence="2">The sequence shown here is derived from an EMBL/GenBank/DDBJ whole genome shotgun (WGS) entry which is preliminary data.</text>
</comment>
<name>A0A5J5F7X6_9PEZI</name>
<dbReference type="Proteomes" id="UP000326924">
    <property type="component" value="Unassembled WGS sequence"/>
</dbReference>